<dbReference type="Proteomes" id="UP001515683">
    <property type="component" value="Unassembled WGS sequence"/>
</dbReference>
<sequence>ARQQQMRYSPAGRLLERSTSQAQWQHDYDSCGRLVRLTRTPTELGRAAGITADVVSLRYDADDNPLAETGGHGEVQYAWDALDNLTQLTLPQGDSLRWLHYGSGHVSAVKFNQQTVSEFTRDRMHRELSRTQGALTQCRAWDVMGRRCWQASDVAGEADPAPESARYWRTFRYSLRGEISGNDDAWRGSTRYQYDTAGRMTSVIPHPHTRPQTSLRYDGADNLLDETPVRLSSKDDAPLHHVTGNRLRHWQRLFNRYDPWGNLISRRCGWLEQHYEYDDDNRLIRA</sequence>
<comment type="caution">
    <text evidence="1">The sequence shown here is derived from an EMBL/GenBank/DDBJ whole genome shotgun (WGS) entry which is preliminary data.</text>
</comment>
<protein>
    <submittedName>
        <fullName evidence="1">RHS repeat protein</fullName>
    </submittedName>
</protein>
<dbReference type="PANTHER" id="PTHR32305:SF15">
    <property type="entry name" value="PROTEIN RHSA-RELATED"/>
    <property type="match status" value="1"/>
</dbReference>
<name>A0ABX0RKC9_9GAMM</name>
<feature type="non-terminal residue" evidence="1">
    <location>
        <position position="286"/>
    </location>
</feature>
<dbReference type="NCBIfam" id="TIGR01643">
    <property type="entry name" value="YD_repeat_2x"/>
    <property type="match status" value="1"/>
</dbReference>
<dbReference type="InterPro" id="IPR031325">
    <property type="entry name" value="RHS_repeat"/>
</dbReference>
<reference evidence="1 2" key="1">
    <citation type="journal article" date="2019" name="bioRxiv">
        <title>Bacteria contribute to plant secondary compound degradation in a generalist herbivore system.</title>
        <authorList>
            <person name="Francoeur C.B."/>
            <person name="Khadempour L."/>
            <person name="Moreira-Soto R.D."/>
            <person name="Gotting K."/>
            <person name="Book A.J."/>
            <person name="Pinto-Tomas A.A."/>
            <person name="Keefover-Ring K."/>
            <person name="Currie C.R."/>
        </authorList>
    </citation>
    <scope>NUCLEOTIDE SEQUENCE [LARGE SCALE GENOMIC DNA]</scope>
    <source>
        <strain evidence="1">Acro-835</strain>
    </source>
</reference>
<feature type="non-terminal residue" evidence="1">
    <location>
        <position position="1"/>
    </location>
</feature>
<dbReference type="EMBL" id="VWXF01000029">
    <property type="protein sequence ID" value="NIF24746.1"/>
    <property type="molecule type" value="Genomic_DNA"/>
</dbReference>
<dbReference type="Gene3D" id="2.180.10.10">
    <property type="entry name" value="RHS repeat-associated core"/>
    <property type="match status" value="1"/>
</dbReference>
<dbReference type="InterPro" id="IPR050708">
    <property type="entry name" value="T6SS_VgrG/RHS"/>
</dbReference>
<evidence type="ECO:0000313" key="2">
    <source>
        <dbReference type="Proteomes" id="UP001515683"/>
    </source>
</evidence>
<organism evidence="1 2">
    <name type="scientific">Candidatus Pantoea multigeneris</name>
    <dbReference type="NCBI Taxonomy" id="2608357"/>
    <lineage>
        <taxon>Bacteria</taxon>
        <taxon>Pseudomonadati</taxon>
        <taxon>Pseudomonadota</taxon>
        <taxon>Gammaproteobacteria</taxon>
        <taxon>Enterobacterales</taxon>
        <taxon>Erwiniaceae</taxon>
        <taxon>Pantoea</taxon>
    </lineage>
</organism>
<evidence type="ECO:0000313" key="1">
    <source>
        <dbReference type="EMBL" id="NIF24746.1"/>
    </source>
</evidence>
<gene>
    <name evidence="1" type="ORF">F3J40_24570</name>
</gene>
<keyword evidence="2" id="KW-1185">Reference proteome</keyword>
<dbReference type="InterPro" id="IPR006530">
    <property type="entry name" value="YD"/>
</dbReference>
<dbReference type="PANTHER" id="PTHR32305">
    <property type="match status" value="1"/>
</dbReference>
<accession>A0ABX0RKC9</accession>
<proteinExistence type="predicted"/>
<dbReference type="Pfam" id="PF05593">
    <property type="entry name" value="RHS_repeat"/>
    <property type="match status" value="1"/>
</dbReference>